<organism evidence="1 2">
    <name type="scientific">Pedobacter steynii</name>
    <dbReference type="NCBI Taxonomy" id="430522"/>
    <lineage>
        <taxon>Bacteria</taxon>
        <taxon>Pseudomonadati</taxon>
        <taxon>Bacteroidota</taxon>
        <taxon>Sphingobacteriia</taxon>
        <taxon>Sphingobacteriales</taxon>
        <taxon>Sphingobacteriaceae</taxon>
        <taxon>Pedobacter</taxon>
    </lineage>
</organism>
<dbReference type="Proteomes" id="UP000183200">
    <property type="component" value="Unassembled WGS sequence"/>
</dbReference>
<accession>A0A1G9P8P9</accession>
<evidence type="ECO:0000313" key="1">
    <source>
        <dbReference type="EMBL" id="SDL94597.1"/>
    </source>
</evidence>
<reference evidence="2" key="1">
    <citation type="submission" date="2016-10" db="EMBL/GenBank/DDBJ databases">
        <authorList>
            <person name="Varghese N."/>
            <person name="Submissions S."/>
        </authorList>
    </citation>
    <scope>NUCLEOTIDE SEQUENCE [LARGE SCALE GENOMIC DNA]</scope>
    <source>
        <strain evidence="2">DSM 19110</strain>
    </source>
</reference>
<evidence type="ECO:0000313" key="2">
    <source>
        <dbReference type="Proteomes" id="UP000183200"/>
    </source>
</evidence>
<protein>
    <submittedName>
        <fullName evidence="1">Uncharacterized protein</fullName>
    </submittedName>
</protein>
<name>A0A1G9P8P9_9SPHI</name>
<dbReference type="RefSeq" id="WP_172664829.1">
    <property type="nucleotide sequence ID" value="NZ_FNGY01000002.1"/>
</dbReference>
<gene>
    <name evidence="1" type="ORF">SAMN05421820_102566</name>
</gene>
<sequence length="47" mass="5530">MVLENELNEAFVEWIERSKVSAVIKDKYRFIVFTGKNQIGVDFQQLP</sequence>
<dbReference type="EMBL" id="FNGY01000002">
    <property type="protein sequence ID" value="SDL94597.1"/>
    <property type="molecule type" value="Genomic_DNA"/>
</dbReference>
<keyword evidence="2" id="KW-1185">Reference proteome</keyword>
<dbReference type="AlphaFoldDB" id="A0A1G9P8P9"/>
<proteinExistence type="predicted"/>